<sequence>MKLKRIGVDLAKQVFQVHGVDSHEQVKCRKQLKRHQ</sequence>
<protein>
    <submittedName>
        <fullName evidence="3">IS110 family transposase</fullName>
    </submittedName>
</protein>
<dbReference type="AlphaFoldDB" id="A0A3R8VU81"/>
<reference evidence="3 5" key="1">
    <citation type="submission" date="2018-10" db="EMBL/GenBank/DDBJ databases">
        <title>Transmission dynamics of multidrug resistant bacteria on intensive care unit surfaces.</title>
        <authorList>
            <person name="D'Souza A.W."/>
            <person name="Potter R.F."/>
            <person name="Wallace M."/>
            <person name="Shupe A."/>
            <person name="Patel S."/>
            <person name="Sun S."/>
            <person name="Gul D."/>
            <person name="Kwon J.H."/>
            <person name="Andleeb S."/>
            <person name="Burnham C.-A.D."/>
            <person name="Dantas G."/>
        </authorList>
    </citation>
    <scope>NUCLEOTIDE SEQUENCE [LARGE SCALE GENOMIC DNA]</scope>
    <source>
        <strain evidence="3 5">PO_271</strain>
    </source>
</reference>
<name>A0A3R8VU81_ECTOL</name>
<comment type="caution">
    <text evidence="3">The sequence shown here is derived from an EMBL/GenBank/DDBJ whole genome shotgun (WGS) entry which is preliminary data.</text>
</comment>
<proteinExistence type="predicted"/>
<accession>A0A3R8VU81</accession>
<evidence type="ECO:0000313" key="2">
    <source>
        <dbReference type="EMBL" id="RRW30881.1"/>
    </source>
</evidence>
<evidence type="ECO:0000313" key="4">
    <source>
        <dbReference type="EMBL" id="RRW36913.1"/>
    </source>
</evidence>
<dbReference type="EMBL" id="RHRS01000022">
    <property type="protein sequence ID" value="RRW36913.1"/>
    <property type="molecule type" value="Genomic_DNA"/>
</dbReference>
<evidence type="ECO:0000313" key="5">
    <source>
        <dbReference type="Proteomes" id="UP000272833"/>
    </source>
</evidence>
<gene>
    <name evidence="4" type="ORF">EGJ44_10295</name>
    <name evidence="3" type="ORF">EGJ44_17990</name>
    <name evidence="2" type="ORF">EGJ44_19155</name>
    <name evidence="1" type="ORF">EGJ44_22345</name>
</gene>
<evidence type="ECO:0000313" key="1">
    <source>
        <dbReference type="EMBL" id="RRW26070.1"/>
    </source>
</evidence>
<dbReference type="EMBL" id="RHRS01000066">
    <property type="protein sequence ID" value="RRW30881.1"/>
    <property type="molecule type" value="Genomic_DNA"/>
</dbReference>
<dbReference type="Proteomes" id="UP000272833">
    <property type="component" value="Unassembled WGS sequence"/>
</dbReference>
<dbReference type="EMBL" id="RHRS01000058">
    <property type="protein sequence ID" value="RRW31810.1"/>
    <property type="molecule type" value="Genomic_DNA"/>
</dbReference>
<organism evidence="3 5">
    <name type="scientific">Ectopseudomonas oleovorans</name>
    <name type="common">Pseudomonas oleovorans</name>
    <dbReference type="NCBI Taxonomy" id="301"/>
    <lineage>
        <taxon>Bacteria</taxon>
        <taxon>Pseudomonadati</taxon>
        <taxon>Pseudomonadota</taxon>
        <taxon>Gammaproteobacteria</taxon>
        <taxon>Pseudomonadales</taxon>
        <taxon>Pseudomonadaceae</taxon>
        <taxon>Ectopseudomonas</taxon>
    </lineage>
</organism>
<feature type="non-terminal residue" evidence="3">
    <location>
        <position position="36"/>
    </location>
</feature>
<dbReference type="EMBL" id="RHRS01000115">
    <property type="protein sequence ID" value="RRW26070.1"/>
    <property type="molecule type" value="Genomic_DNA"/>
</dbReference>
<evidence type="ECO:0000313" key="3">
    <source>
        <dbReference type="EMBL" id="RRW31810.1"/>
    </source>
</evidence>